<proteinExistence type="predicted"/>
<sequence>MKIKLSLLILIILQFSCKDNTEKQAETWNKRVQEVKSEVKKSKNFDFEKLEISKGQIGEIKVGMTINDAEKILKQLTKKEVEAYDFGFDGGGKAYLYSLGNEFVIGLVPQMDSKKIIAIIALSKNLKTTNGLNPKSTVAEIQTKYPDIKIKQNLMMEWESIKDKKNNWEFVFMTNENNQIGEYNDVDIPVKPTRTEIKADWITIK</sequence>
<evidence type="ECO:0000313" key="1">
    <source>
        <dbReference type="EMBL" id="TPG41542.1"/>
    </source>
</evidence>
<dbReference type="Proteomes" id="UP000319700">
    <property type="component" value="Unassembled WGS sequence"/>
</dbReference>
<dbReference type="RefSeq" id="WP_140505891.1">
    <property type="nucleotide sequence ID" value="NZ_RCZH01000005.1"/>
</dbReference>
<dbReference type="AlphaFoldDB" id="A0A502EWQ4"/>
<accession>A0A502EWQ4</accession>
<comment type="caution">
    <text evidence="1">The sequence shown here is derived from an EMBL/GenBank/DDBJ whole genome shotgun (WGS) entry which is preliminary data.</text>
</comment>
<reference evidence="1 2" key="1">
    <citation type="journal article" date="2019" name="Environ. Microbiol.">
        <title>Species interactions and distinct microbial communities in high Arctic permafrost affected cryosols are associated with the CH4 and CO2 gas fluxes.</title>
        <authorList>
            <person name="Altshuler I."/>
            <person name="Hamel J."/>
            <person name="Turney S."/>
            <person name="Magnuson E."/>
            <person name="Levesque R."/>
            <person name="Greer C."/>
            <person name="Whyte L.G."/>
        </authorList>
    </citation>
    <scope>NUCLEOTIDE SEQUENCE [LARGE SCALE GENOMIC DNA]</scope>
    <source>
        <strain evidence="1 2">42</strain>
    </source>
</reference>
<organism evidence="1 2">
    <name type="scientific">Flavobacterium pectinovorum</name>
    <dbReference type="NCBI Taxonomy" id="29533"/>
    <lineage>
        <taxon>Bacteria</taxon>
        <taxon>Pseudomonadati</taxon>
        <taxon>Bacteroidota</taxon>
        <taxon>Flavobacteriia</taxon>
        <taxon>Flavobacteriales</taxon>
        <taxon>Flavobacteriaceae</taxon>
        <taxon>Flavobacterium</taxon>
    </lineage>
</organism>
<dbReference type="EMBL" id="RCZH01000005">
    <property type="protein sequence ID" value="TPG41542.1"/>
    <property type="molecule type" value="Genomic_DNA"/>
</dbReference>
<keyword evidence="2" id="KW-1185">Reference proteome</keyword>
<evidence type="ECO:0000313" key="2">
    <source>
        <dbReference type="Proteomes" id="UP000319700"/>
    </source>
</evidence>
<name>A0A502EWQ4_9FLAO</name>
<gene>
    <name evidence="1" type="ORF">EAH81_08635</name>
</gene>
<protein>
    <submittedName>
        <fullName evidence="1">Uncharacterized protein</fullName>
    </submittedName>
</protein>
<dbReference type="OrthoDB" id="1357815at2"/>